<dbReference type="GO" id="GO:0004222">
    <property type="term" value="F:metalloendopeptidase activity"/>
    <property type="evidence" value="ECO:0007669"/>
    <property type="project" value="InterPro"/>
</dbReference>
<dbReference type="FunFam" id="3.30.160.60:FF:000104">
    <property type="entry name" value="Transcriptional repressor protein YY1"/>
    <property type="match status" value="1"/>
</dbReference>
<evidence type="ECO:0000256" key="19">
    <source>
        <dbReference type="ARBA" id="ARBA00023163"/>
    </source>
</evidence>
<dbReference type="SUPFAM" id="SSF57667">
    <property type="entry name" value="beta-beta-alpha zinc fingers"/>
    <property type="match status" value="3"/>
</dbReference>
<evidence type="ECO:0000256" key="2">
    <source>
        <dbReference type="ARBA" id="ARBA00004123"/>
    </source>
</evidence>
<dbReference type="OrthoDB" id="10264072at2759"/>
<keyword evidence="8" id="KW-0678">Repressor</keyword>
<dbReference type="GO" id="GO:0031293">
    <property type="term" value="P:membrane protein intracellular domain proteolysis"/>
    <property type="evidence" value="ECO:0007669"/>
    <property type="project" value="TreeGrafter"/>
</dbReference>
<evidence type="ECO:0000256" key="18">
    <source>
        <dbReference type="ARBA" id="ARBA00023159"/>
    </source>
</evidence>
<feature type="transmembrane region" description="Helical" evidence="25">
    <location>
        <begin position="472"/>
        <end position="498"/>
    </location>
</feature>
<dbReference type="InterPro" id="IPR036236">
    <property type="entry name" value="Znf_C2H2_sf"/>
</dbReference>
<dbReference type="PANTHER" id="PTHR13325:SF3">
    <property type="entry name" value="MEMBRANE-BOUND TRANSCRIPTION FACTOR SITE-2 PROTEASE"/>
    <property type="match status" value="1"/>
</dbReference>
<dbReference type="GO" id="GO:0016020">
    <property type="term" value="C:membrane"/>
    <property type="evidence" value="ECO:0007669"/>
    <property type="project" value="InterPro"/>
</dbReference>
<keyword evidence="13" id="KW-0862">Zinc</keyword>
<evidence type="ECO:0000259" key="26">
    <source>
        <dbReference type="PROSITE" id="PS50157"/>
    </source>
</evidence>
<keyword evidence="28" id="KW-1185">Reference proteome</keyword>
<evidence type="ECO:0000256" key="8">
    <source>
        <dbReference type="ARBA" id="ARBA00022491"/>
    </source>
</evidence>
<dbReference type="Pfam" id="PF00096">
    <property type="entry name" value="zf-C2H2"/>
    <property type="match status" value="3"/>
</dbReference>
<dbReference type="FunFam" id="3.30.160.60:FF:000174">
    <property type="entry name" value="Transcriptional repressor protein YY1"/>
    <property type="match status" value="1"/>
</dbReference>
<keyword evidence="27" id="KW-0645">Protease</keyword>
<evidence type="ECO:0000256" key="5">
    <source>
        <dbReference type="ARBA" id="ARBA00009989"/>
    </source>
</evidence>
<comment type="caution">
    <text evidence="27">The sequence shown here is derived from an EMBL/GenBank/DDBJ whole genome shotgun (WGS) entry which is preliminary data.</text>
</comment>
<evidence type="ECO:0000256" key="7">
    <source>
        <dbReference type="ARBA" id="ARBA00014400"/>
    </source>
</evidence>
<evidence type="ECO:0000256" key="9">
    <source>
        <dbReference type="ARBA" id="ARBA00022692"/>
    </source>
</evidence>
<comment type="function">
    <text evidence="22">Zinc metalloprotease that mediates intramembrane proteolysis of proteins such as ATF6, ATF6B, SREBF1/SREBP1 and SREBF2/SREBP2. Catalyzes the second step in the proteolytic activation of the sterol regulatory element-binding proteins (SREBPs) SREBF1/SREBP1 and SREBF2/SREBP2: cleaves SREBPs within the first transmembrane segment, thereby releasing the N-terminal segment with a portion of the transmembrane segment attached. Mature N-terminal SREBP fragments shuttle to the nucleus and activate gene transcription. Also mediates the second step in the proteolytic activation of the cyclic AMP-dependent transcription factor ATF-6 (ATF6 and ATF6B). Involved in intramembrane proteolysis during bone formation. In astrocytes and osteoblasts, upon DNA damage and ER stress, mediates the second step of the regulated intramembrane proteolytic activation of the transcription factor CREB3L1, leading to the inhibition of cell-cycle progression.</text>
</comment>
<evidence type="ECO:0000256" key="17">
    <source>
        <dbReference type="ARBA" id="ARBA00023136"/>
    </source>
</evidence>
<keyword evidence="15" id="KW-0805">Transcription regulation</keyword>
<keyword evidence="9 25" id="KW-0812">Transmembrane</keyword>
<evidence type="ECO:0000256" key="3">
    <source>
        <dbReference type="ARBA" id="ARBA00004127"/>
    </source>
</evidence>
<dbReference type="GO" id="GO:0000987">
    <property type="term" value="F:cis-regulatory region sequence-specific DNA binding"/>
    <property type="evidence" value="ECO:0007669"/>
    <property type="project" value="UniProtKB-ARBA"/>
</dbReference>
<comment type="catalytic activity">
    <reaction evidence="1">
        <text>Cleaves several transcription factors that are type-2 transmembrane proteins within membrane-spanning domains. Known substrates include sterol regulatory element-binding protein (SREBP) -1, SREBP-2 and forms of the transcriptional activator ATF6. SREBP-2 is cleaved at the site 477-DRSRILL-|-CVLTFLCLSFNPLTSLLQWGGA-505. The residues Asn-Pro, 11 residues distal to the site of cleavage in the membrane-spanning domain, are important for cleavage by S2P endopeptidase. Replacement of either of these residues does not prevent cleavage, but there is no cleavage if both of these residues are replaced.</text>
        <dbReference type="EC" id="3.4.24.85"/>
    </reaction>
</comment>
<reference evidence="27" key="1">
    <citation type="journal article" date="2021" name="Evol. Appl.">
        <title>The genome of the Pyrenean desman and the effects of bottlenecks and inbreeding on the genomic landscape of an endangered species.</title>
        <authorList>
            <person name="Escoda L."/>
            <person name="Castresana J."/>
        </authorList>
    </citation>
    <scope>NUCLEOTIDE SEQUENCE</scope>
    <source>
        <strain evidence="27">IBE-C5619</strain>
    </source>
</reference>
<keyword evidence="14 25" id="KW-1133">Transmembrane helix</keyword>
<keyword evidence="19" id="KW-0804">Transcription</keyword>
<dbReference type="InterPro" id="IPR036034">
    <property type="entry name" value="PDZ_sf"/>
</dbReference>
<evidence type="ECO:0000256" key="12">
    <source>
        <dbReference type="ARBA" id="ARBA00022771"/>
    </source>
</evidence>
<feature type="domain" description="C2H2-type" evidence="26">
    <location>
        <begin position="401"/>
        <end position="430"/>
    </location>
</feature>
<dbReference type="InterPro" id="IPR008915">
    <property type="entry name" value="Peptidase_M50"/>
</dbReference>
<dbReference type="EC" id="3.4.24.85" evidence="6"/>
<keyword evidence="27" id="KW-0378">Hydrolase</keyword>
<accession>A0A8J5ZS77</accession>
<evidence type="ECO:0000256" key="6">
    <source>
        <dbReference type="ARBA" id="ARBA00012347"/>
    </source>
</evidence>
<feature type="transmembrane region" description="Helical" evidence="25">
    <location>
        <begin position="739"/>
        <end position="763"/>
    </location>
</feature>
<feature type="region of interest" description="Disordered" evidence="24">
    <location>
        <begin position="187"/>
        <end position="260"/>
    </location>
</feature>
<evidence type="ECO:0000256" key="20">
    <source>
        <dbReference type="ARBA" id="ARBA00023242"/>
    </source>
</evidence>
<dbReference type="GO" id="GO:0012505">
    <property type="term" value="C:endomembrane system"/>
    <property type="evidence" value="ECO:0007669"/>
    <property type="project" value="UniProtKB-SubCell"/>
</dbReference>
<evidence type="ECO:0000256" key="1">
    <source>
        <dbReference type="ARBA" id="ARBA00001350"/>
    </source>
</evidence>
<protein>
    <recommendedName>
        <fullName evidence="7">Membrane-bound transcription factor site-2 protease</fullName>
        <ecNumber evidence="6">3.4.24.85</ecNumber>
    </recommendedName>
    <alternativeName>
        <fullName evidence="21">Endopeptidase S2P</fullName>
    </alternativeName>
</protein>
<evidence type="ECO:0000256" key="11">
    <source>
        <dbReference type="ARBA" id="ARBA00022737"/>
    </source>
</evidence>
<keyword evidence="17 25" id="KW-0472">Membrane</keyword>
<gene>
    <name evidence="27" type="ORF">J0S82_006654</name>
</gene>
<dbReference type="PROSITE" id="PS00028">
    <property type="entry name" value="ZINC_FINGER_C2H2_1"/>
    <property type="match status" value="3"/>
</dbReference>
<dbReference type="GO" id="GO:0005634">
    <property type="term" value="C:nucleus"/>
    <property type="evidence" value="ECO:0007669"/>
    <property type="project" value="UniProtKB-SubCell"/>
</dbReference>
<dbReference type="PANTHER" id="PTHR13325">
    <property type="entry name" value="PROTEASE M50 MEMBRANE-BOUND TRANSCRIPTION FACTOR SITE 2 PROTEASE"/>
    <property type="match status" value="1"/>
</dbReference>
<dbReference type="EMBL" id="JAGFMF010012007">
    <property type="protein sequence ID" value="KAG8508694.1"/>
    <property type="molecule type" value="Genomic_DNA"/>
</dbReference>
<dbReference type="Gene3D" id="3.30.160.60">
    <property type="entry name" value="Classic Zinc Finger"/>
    <property type="match status" value="4"/>
</dbReference>
<evidence type="ECO:0000256" key="21">
    <source>
        <dbReference type="ARBA" id="ARBA00032658"/>
    </source>
</evidence>
<keyword evidence="12 23" id="KW-0863">Zinc-finger</keyword>
<evidence type="ECO:0000313" key="28">
    <source>
        <dbReference type="Proteomes" id="UP000700334"/>
    </source>
</evidence>
<dbReference type="PROSITE" id="PS50157">
    <property type="entry name" value="ZINC_FINGER_C2H2_2"/>
    <property type="match status" value="4"/>
</dbReference>
<dbReference type="GO" id="GO:1905897">
    <property type="term" value="P:regulation of response to endoplasmic reticulum stress"/>
    <property type="evidence" value="ECO:0007669"/>
    <property type="project" value="TreeGrafter"/>
</dbReference>
<dbReference type="SUPFAM" id="SSF50156">
    <property type="entry name" value="PDZ domain-like"/>
    <property type="match status" value="1"/>
</dbReference>
<dbReference type="CDD" id="cd06775">
    <property type="entry name" value="cpPDZ_MBTPS2-like"/>
    <property type="match status" value="1"/>
</dbReference>
<name>A0A8J5ZS77_GALPY</name>
<keyword evidence="16" id="KW-0238">DNA-binding</keyword>
<comment type="subcellular location">
    <subcellularLocation>
        <location evidence="3">Endomembrane system</location>
        <topology evidence="3">Multi-pass membrane protein</topology>
    </subcellularLocation>
    <subcellularLocation>
        <location evidence="2">Nucleus</location>
    </subcellularLocation>
</comment>
<feature type="domain" description="C2H2-type" evidence="26">
    <location>
        <begin position="431"/>
        <end position="460"/>
    </location>
</feature>
<feature type="domain" description="C2H2-type" evidence="26">
    <location>
        <begin position="344"/>
        <end position="368"/>
    </location>
</feature>
<evidence type="ECO:0000256" key="23">
    <source>
        <dbReference type="PROSITE-ProRule" id="PRU00042"/>
    </source>
</evidence>
<feature type="compositionally biased region" description="Basic residues" evidence="24">
    <location>
        <begin position="225"/>
        <end position="239"/>
    </location>
</feature>
<comment type="similarity">
    <text evidence="4">Belongs to the YY transcription factor family.</text>
</comment>
<comment type="similarity">
    <text evidence="5">Belongs to the peptidase M50A family.</text>
</comment>
<proteinExistence type="inferred from homology"/>
<evidence type="ECO:0000256" key="16">
    <source>
        <dbReference type="ARBA" id="ARBA00023125"/>
    </source>
</evidence>
<evidence type="ECO:0000256" key="24">
    <source>
        <dbReference type="SAM" id="MobiDB-lite"/>
    </source>
</evidence>
<dbReference type="InterPro" id="IPR013087">
    <property type="entry name" value="Znf_C2H2_type"/>
</dbReference>
<sequence length="766" mass="85017">SSVYFKHSYEDWLESNGLSISPFHIRWQTAVFNLGDGGKQGCFTSGILYLLFVDERSCDHEREQVRFNGFGIFLFVIYPGAFVDLFTTHLQLISPVQQLRIFCAEGAEAPADVVEPRHVRVEAIPVETMAMETIQVYEDVSGSWVHGGHYHPPLIALQPLITGDLSHGDHDQEVILVQTREEVVGYCDNDSVPTGDASAQPPGPSNEDDCFQQTLASLAAPTLSRGRKSSRGRKNSSKKNHSEGGEEAGSGGAAEVGGNWEQQQVPIKTLEGEFSVTMWSASNNDDLEPVGPVKDPSPDYSEYMTGKKLPPEGIPGIDLSDPKQLKEFTRMKPKKPKEDTPRTIACPHKGCVKMFRDNSSMRKHLHTHGPRVHVCAECGKAFVENSKLKRHQLVHTGEKPFQCTFEGCGKRFSLDFNLRTHVRIHTGDRPYVCPFDTCNRKFAQSTNLKSHILTHAKNKNSQLQKCNVCECIWHNFVLALLGILALVLLPVILLPFYYTGVGVLITEVAEDSPAVGPRGLFVGDLVTHLQDCPVTNVQDWNECLDTIAYEPQIGYCISASTLQQLSFPVRAYKRLDGSTECCNNHSLTDVCFSYRTNFNKRLHTCLPARKAVEATQVCRTNKDCKKDASSSFCIIPSLETHTRLIKVKHPPQIDMLYVGHPLHLHYTVSITSFIPRFNFLSIDLPVVVETFVKYLISLSGALAIVNAVPCFALDGQWILNSFLDATLTSVIGDNDVKDLIGFFILLGGSILLAANVTLGLWMVTAR</sequence>
<dbReference type="Proteomes" id="UP000700334">
    <property type="component" value="Unassembled WGS sequence"/>
</dbReference>
<organism evidence="27 28">
    <name type="scientific">Galemys pyrenaicus</name>
    <name type="common">Iberian desman</name>
    <name type="synonym">Pyrenean desman</name>
    <dbReference type="NCBI Taxonomy" id="202257"/>
    <lineage>
        <taxon>Eukaryota</taxon>
        <taxon>Metazoa</taxon>
        <taxon>Chordata</taxon>
        <taxon>Craniata</taxon>
        <taxon>Vertebrata</taxon>
        <taxon>Euteleostomi</taxon>
        <taxon>Mammalia</taxon>
        <taxon>Eutheria</taxon>
        <taxon>Laurasiatheria</taxon>
        <taxon>Eulipotyphla</taxon>
        <taxon>Talpidae</taxon>
        <taxon>Galemys</taxon>
    </lineage>
</organism>
<dbReference type="InterPro" id="IPR001193">
    <property type="entry name" value="MBTPS2"/>
</dbReference>
<evidence type="ECO:0000256" key="15">
    <source>
        <dbReference type="ARBA" id="ARBA00023015"/>
    </source>
</evidence>
<dbReference type="Pfam" id="PF02163">
    <property type="entry name" value="Peptidase_M50"/>
    <property type="match status" value="1"/>
</dbReference>
<dbReference type="GO" id="GO:0005737">
    <property type="term" value="C:cytoplasm"/>
    <property type="evidence" value="ECO:0007669"/>
    <property type="project" value="TreeGrafter"/>
</dbReference>
<evidence type="ECO:0000313" key="27">
    <source>
        <dbReference type="EMBL" id="KAG8508694.1"/>
    </source>
</evidence>
<evidence type="ECO:0000256" key="14">
    <source>
        <dbReference type="ARBA" id="ARBA00022989"/>
    </source>
</evidence>
<feature type="non-terminal residue" evidence="27">
    <location>
        <position position="766"/>
    </location>
</feature>
<feature type="domain" description="C2H2-type" evidence="26">
    <location>
        <begin position="373"/>
        <end position="400"/>
    </location>
</feature>
<keyword evidence="10" id="KW-0479">Metal-binding</keyword>
<evidence type="ECO:0000256" key="25">
    <source>
        <dbReference type="SAM" id="Phobius"/>
    </source>
</evidence>
<keyword evidence="11" id="KW-0677">Repeat</keyword>
<dbReference type="GO" id="GO:0008270">
    <property type="term" value="F:zinc ion binding"/>
    <property type="evidence" value="ECO:0007669"/>
    <property type="project" value="UniProtKB-KW"/>
</dbReference>
<keyword evidence="20" id="KW-0539">Nucleus</keyword>
<dbReference type="AlphaFoldDB" id="A0A8J5ZS77"/>
<evidence type="ECO:0000256" key="10">
    <source>
        <dbReference type="ARBA" id="ARBA00022723"/>
    </source>
</evidence>
<feature type="transmembrane region" description="Helical" evidence="25">
    <location>
        <begin position="694"/>
        <end position="719"/>
    </location>
</feature>
<dbReference type="FunFam" id="3.30.160.60:FF:000109">
    <property type="entry name" value="Transcriptional repressor protein YY1"/>
    <property type="match status" value="1"/>
</dbReference>
<evidence type="ECO:0000256" key="22">
    <source>
        <dbReference type="ARBA" id="ARBA00045828"/>
    </source>
</evidence>
<dbReference type="SMART" id="SM00355">
    <property type="entry name" value="ZnF_C2H2"/>
    <property type="match status" value="4"/>
</dbReference>
<evidence type="ECO:0000256" key="4">
    <source>
        <dbReference type="ARBA" id="ARBA00006232"/>
    </source>
</evidence>
<dbReference type="FunFam" id="3.30.160.60:FF:000163">
    <property type="entry name" value="transcriptional repressor protein YY1"/>
    <property type="match status" value="1"/>
</dbReference>
<keyword evidence="18" id="KW-0010">Activator</keyword>
<dbReference type="PRINTS" id="PR01000">
    <property type="entry name" value="SREBPS2PTASE"/>
</dbReference>
<evidence type="ECO:0000256" key="13">
    <source>
        <dbReference type="ARBA" id="ARBA00022833"/>
    </source>
</evidence>